<evidence type="ECO:0000313" key="3">
    <source>
        <dbReference type="Proteomes" id="UP000448943"/>
    </source>
</evidence>
<accession>A0A6N9PYI7</accession>
<evidence type="ECO:0000313" key="2">
    <source>
        <dbReference type="EMBL" id="NBI28579.1"/>
    </source>
</evidence>
<keyword evidence="1" id="KW-0175">Coiled coil</keyword>
<gene>
    <name evidence="2" type="ORF">ERL59_06390</name>
</gene>
<dbReference type="OrthoDB" id="2944087at2"/>
<feature type="coiled-coil region" evidence="1">
    <location>
        <begin position="128"/>
        <end position="165"/>
    </location>
</feature>
<comment type="caution">
    <text evidence="2">The sequence shown here is derived from an EMBL/GenBank/DDBJ whole genome shotgun (WGS) entry which is preliminary data.</text>
</comment>
<sequence length="2070" mass="232966">MSFEYNDPILTKRRAGTDDDPYIDISESVLVVNSKALLKEIPDRFHKVKVTGDAVEWVEKSSGELDENQFTIDYVSNIVTFHSSRNGLQLNFQYKGTGLHYIPSTMVYTEQNDGEVVKTLKGDIDEIYETLDNEVENVQELNSGIAKEEDNRVTAEEIRERQEQERQTNTAEAIVNTEAATNSANSAATTTKLNYLNPVDSFADIAITYPSPSLGDVVQVKDTNDWYRYNGSEWINIHSLNLTGYATTNALSTIDHAKAEIVRNSIHSGFLNLSELDLSEPNKIKILQDTVVNVNGYLNTISAGTIIDLPPAPTEGIREDLVFFETYFPIEGNGYEMSWRFRSVAGVDFETYSEGIFDHNIINYSEKNELVKPQGGNSEPISPNNAMYMFFGESIYNNPHATTHHDSEYFLHFNDLGMFIAGNGSDTSKDALLTADGYVYAIPMFRIKRRNSGGYSVENTNGAREYYVLDYTFSPTLNDNEVRQISIAELDYGKVVVGDTWYSNDTTWGFKVLSKDGTNKITIEHFGSSGVTDARGYIYTSDRPDNLFSNIIDQRDVIDLRHKVSLTSVDYNKVMQEEFNRLLEGKNGNVDMKKEYFGLEKAPSYVEPELQAVKVLGNDGITRELVNLIGVHGDISKNGIDGWINNGSRSILTLEDDLIKVEINDDITATAYHASYVVNENSYYLVIAQIKNGTATSTKLYVDGDVVSGDYRSSALVTDSQFKYSYVKLEPDSFKSDATRINPHVYINGIDGEYGYGKDFAVYEINKETYDKIDVDPEFTGEELVKKLPYVNNYPNIVENLLKDPLFNNVDTLSSDFRNYNATDYDIVNDIFYITNTKSQQLKATNTGNTGYNPMNKGTYLVLKHIEGIIYTFSFYGKGWEDKKSIDYYNNDNLSIISSNKKSLENGWIKYSITFSIQGSDARLYIRPNGNNTYDFTAYINAPSLSISEQPNPVFVPHGKWYVPYDYANGEINTRFDLTDQKRILSDAQTSQKVSDKIEVLSNGHLPHIEVAQSVEGEWISGDTIKINGYDGIVSGVIDEDTALTKIISYADGQTHKDLTVDSTKFTVTDVSKLSIGDTYNLWQPDYEIDYSLTITVIDIDVDNNIVSTDVEYNSSDISTYWIVETTADTSTPKVKADGIIGTWTNLATSEATYTIDTPPSDNTADILIEYSINYAGGNGIEHVPTEVLEGEVNKQKLVKSDEGIVTIKANFEGKYGGDTDLNPHITKAVGNGEHLYSPDEFTHEITDINYREISKHDNISYDSATEINLNQTQHIFSFNIIRAITDKLGEGFFEGCVTIEDKVQRLKDRIYRIACNWWGYGWSPSGNKAILSGWRNDDNSWYFYEPATHTNSAVTKIDFTVNMNNHPQYIDDNGFAHYLTYTDPAVDVKTSLLFPIDDTIETGEERTYIISENIRDYVKIGDYLSHTESGENLWKVVDVNGIQFTLERINDTARVTAGQEAIYDFKVKSTIYTDYVELEIQVDVSETGYDVHVPENEFPVMTENLLTTNQAFPVDVKGFYIYDNSSYVDAVDKGVIEISYKSDGNDNAIIGFLNYIDNPPLNEYVTYSAVIEALYDEEFRYSVNLYDNIAGSTETQTTMKKGEKRRIYVTKKFDKNSTANYFYCWALNKEHIDIPDRTPMLRCSNFKIEKGINPNPTWTPGRKSKPTLNYLGKVVGDDISVPHKAYNLEATDITTLTPSDFVTELTDYNYNSLSKMDGNLLSNYVTNDNSYRANLFEFDLSHLGLSLSELKEVIRKLTVSWTGYGQGDDGSGGLAYGVKIMYWRNDISSWFEYSGGSNNSSVPSTTISSLGDGSSVNVTTNNQKVYILVHSTHPAGVNSDSIVYTDYIKLDVELSEEIDYVKSNVIKVRKETKEIKLEYLIRDYRTGITDSVALWYDHVPYQGLETKEGKILTLSNDLVVTTRGTGDIHHREYTDSESKIKILSPILPKGTDVFDYLLLNEKVELKNHSSYGNADMPFIHIPIINSWLNSQSATIGSINSSLPAFIGQDLAYPIPHLTIIFGLVVINEEIYLRVRTRYGNDAICISGGSSHNSEEADYKITGNPLIKEV</sequence>
<name>A0A6N9PYI7_9BACL</name>
<organism evidence="2 3">
    <name type="scientific">Chengkuizengella marina</name>
    <dbReference type="NCBI Taxonomy" id="2507566"/>
    <lineage>
        <taxon>Bacteria</taxon>
        <taxon>Bacillati</taxon>
        <taxon>Bacillota</taxon>
        <taxon>Bacilli</taxon>
        <taxon>Bacillales</taxon>
        <taxon>Paenibacillaceae</taxon>
        <taxon>Chengkuizengella</taxon>
    </lineage>
</organism>
<evidence type="ECO:0000256" key="1">
    <source>
        <dbReference type="SAM" id="Coils"/>
    </source>
</evidence>
<dbReference type="Proteomes" id="UP000448943">
    <property type="component" value="Unassembled WGS sequence"/>
</dbReference>
<proteinExistence type="predicted"/>
<dbReference type="EMBL" id="SIJB01000016">
    <property type="protein sequence ID" value="NBI28579.1"/>
    <property type="molecule type" value="Genomic_DNA"/>
</dbReference>
<reference evidence="2 3" key="1">
    <citation type="submission" date="2019-01" db="EMBL/GenBank/DDBJ databases">
        <title>Chengkuizengella sp. nov., isolated from deep-sea sediment of East Pacific Ocean.</title>
        <authorList>
            <person name="Yang J."/>
            <person name="Lai Q."/>
            <person name="Shao Z."/>
        </authorList>
    </citation>
    <scope>NUCLEOTIDE SEQUENCE [LARGE SCALE GENOMIC DNA]</scope>
    <source>
        <strain evidence="2 3">YPA3-1-1</strain>
    </source>
</reference>
<protein>
    <submittedName>
        <fullName evidence="2">Uncharacterized protein</fullName>
    </submittedName>
</protein>
<dbReference type="RefSeq" id="WP_160645370.1">
    <property type="nucleotide sequence ID" value="NZ_SIJB01000016.1"/>
</dbReference>
<keyword evidence="3" id="KW-1185">Reference proteome</keyword>